<keyword evidence="3" id="KW-0004">4Fe-4S</keyword>
<dbReference type="EMBL" id="JAUEPN010000012">
    <property type="protein sequence ID" value="KAK3290584.1"/>
    <property type="molecule type" value="Genomic_DNA"/>
</dbReference>
<keyword evidence="3" id="KW-0239">DNA-directed DNA polymerase</keyword>
<proteinExistence type="inferred from homology"/>
<dbReference type="GO" id="GO:0051539">
    <property type="term" value="F:4 iron, 4 sulfur cluster binding"/>
    <property type="evidence" value="ECO:0007669"/>
    <property type="project" value="UniProtKB-KW"/>
</dbReference>
<keyword evidence="3" id="KW-0238">DNA-binding</keyword>
<keyword evidence="3" id="KW-0479">Metal-binding</keyword>
<dbReference type="GO" id="GO:0000278">
    <property type="term" value="P:mitotic cell cycle"/>
    <property type="evidence" value="ECO:0007669"/>
    <property type="project" value="TreeGrafter"/>
</dbReference>
<keyword evidence="3" id="KW-0411">Iron-sulfur</keyword>
<keyword evidence="3" id="KW-0863">Zinc-finger</keyword>
<keyword evidence="3" id="KW-0862">Zinc</keyword>
<dbReference type="GO" id="GO:0006297">
    <property type="term" value="P:nucleotide-excision repair, DNA gap filling"/>
    <property type="evidence" value="ECO:0007669"/>
    <property type="project" value="TreeGrafter"/>
</dbReference>
<feature type="domain" description="DNA polymerase epsilon ,catalytic subunit A thumb" evidence="4">
    <location>
        <begin position="113"/>
        <end position="183"/>
    </location>
</feature>
<dbReference type="GO" id="GO:0045004">
    <property type="term" value="P:DNA replication proofreading"/>
    <property type="evidence" value="ECO:0007669"/>
    <property type="project" value="TreeGrafter"/>
</dbReference>
<evidence type="ECO:0000256" key="1">
    <source>
        <dbReference type="ARBA" id="ARBA00004173"/>
    </source>
</evidence>
<keyword evidence="3" id="KW-0539">Nucleus</keyword>
<dbReference type="PANTHER" id="PTHR10670:SF0">
    <property type="entry name" value="DNA POLYMERASE EPSILON CATALYTIC SUBUNIT A"/>
    <property type="match status" value="1"/>
</dbReference>
<keyword evidence="3" id="KW-0235">DNA replication</keyword>
<comment type="cofactor">
    <cofactor evidence="3">
        <name>[4Fe-4S] cluster</name>
        <dbReference type="ChEBI" id="CHEBI:49883"/>
    </cofactor>
</comment>
<dbReference type="Pfam" id="PF22634">
    <property type="entry name" value="POL2_thumb"/>
    <property type="match status" value="1"/>
</dbReference>
<comment type="subcellular location">
    <subcellularLocation>
        <location evidence="1">Mitochondrion</location>
    </subcellularLocation>
    <subcellularLocation>
        <location evidence="3">Nucleus</location>
    </subcellularLocation>
</comment>
<reference evidence="5" key="1">
    <citation type="journal article" date="2023" name="Mol. Phylogenet. Evol.">
        <title>Genome-scale phylogeny and comparative genomics of the fungal order Sordariales.</title>
        <authorList>
            <person name="Hensen N."/>
            <person name="Bonometti L."/>
            <person name="Westerberg I."/>
            <person name="Brannstrom I.O."/>
            <person name="Guillou S."/>
            <person name="Cros-Aarteil S."/>
            <person name="Calhoun S."/>
            <person name="Haridas S."/>
            <person name="Kuo A."/>
            <person name="Mondo S."/>
            <person name="Pangilinan J."/>
            <person name="Riley R."/>
            <person name="LaButti K."/>
            <person name="Andreopoulos B."/>
            <person name="Lipzen A."/>
            <person name="Chen C."/>
            <person name="Yan M."/>
            <person name="Daum C."/>
            <person name="Ng V."/>
            <person name="Clum A."/>
            <person name="Steindorff A."/>
            <person name="Ohm R.A."/>
            <person name="Martin F."/>
            <person name="Silar P."/>
            <person name="Natvig D.O."/>
            <person name="Lalanne C."/>
            <person name="Gautier V."/>
            <person name="Ament-Velasquez S.L."/>
            <person name="Kruys A."/>
            <person name="Hutchinson M.I."/>
            <person name="Powell A.J."/>
            <person name="Barry K."/>
            <person name="Miller A.N."/>
            <person name="Grigoriev I.V."/>
            <person name="Debuchy R."/>
            <person name="Gladieux P."/>
            <person name="Hiltunen Thoren M."/>
            <person name="Johannesson H."/>
        </authorList>
    </citation>
    <scope>NUCLEOTIDE SEQUENCE</scope>
    <source>
        <strain evidence="5">CBS 168.71</strain>
    </source>
</reference>
<sequence length="473" mass="53012">MQLYSQKIYHKIRDSTTIVREAIICQRENPLYINTVRDFRDRRYNYKGKAKNSGASSTEVDGAKKMIIWFDSLQLAHKVILNCFLATSCGKLSVWVVPSSLTRTVSGACCRPHSKLMELISENRSMTETLEEYGSQKSTSITTAKRLADFLGEGMVKDKGLNCKFIICARPKSAPVAERAVPLPSSPPRRIRSGFIQKLITIPAALQKVRNPVPRVPHPDWLQRQISIKNDKMKQKKLTDLFGPTTKDIGSFFKPKTVSSAISASPKNSHHGLRNASRLDLQGANIPLPVCRRRCLLPAKTIQRSWNPKAQVEAAKASKSAPETPFGDRRSNLQSNIQQTFRNQAEITFRNTWQVLQLRATDSPGIVLAYVLIDGKIHAVKANVPRQVFLNLKSDLCLLPLVGSTPRSKEPPNIEVKGCHVEQVYHTLPNGHSSVHLFKLTVPEEIYFAEAEKFSLLFNHPIMMVAVELKDVG</sequence>
<comment type="similarity">
    <text evidence="3">Belongs to the DNA polymerase type-B family.</text>
</comment>
<dbReference type="AlphaFoldDB" id="A0AAE0LMX8"/>
<dbReference type="GO" id="GO:0006287">
    <property type="term" value="P:base-excision repair, gap-filling"/>
    <property type="evidence" value="ECO:0007669"/>
    <property type="project" value="TreeGrafter"/>
</dbReference>
<reference evidence="5" key="2">
    <citation type="submission" date="2023-06" db="EMBL/GenBank/DDBJ databases">
        <authorList>
            <consortium name="Lawrence Berkeley National Laboratory"/>
            <person name="Haridas S."/>
            <person name="Hensen N."/>
            <person name="Bonometti L."/>
            <person name="Westerberg I."/>
            <person name="Brannstrom I.O."/>
            <person name="Guillou S."/>
            <person name="Cros-Aarteil S."/>
            <person name="Calhoun S."/>
            <person name="Kuo A."/>
            <person name="Mondo S."/>
            <person name="Pangilinan J."/>
            <person name="Riley R."/>
            <person name="Labutti K."/>
            <person name="Andreopoulos B."/>
            <person name="Lipzen A."/>
            <person name="Chen C."/>
            <person name="Yanf M."/>
            <person name="Daum C."/>
            <person name="Ng V."/>
            <person name="Clum A."/>
            <person name="Steindorff A."/>
            <person name="Ohm R."/>
            <person name="Martin F."/>
            <person name="Silar P."/>
            <person name="Natvig D."/>
            <person name="Lalanne C."/>
            <person name="Gautier V."/>
            <person name="Ament-Velasquez S.L."/>
            <person name="Kruys A."/>
            <person name="Hutchinson M.I."/>
            <person name="Powell A.J."/>
            <person name="Barry K."/>
            <person name="Miller A.N."/>
            <person name="Grigoriev I.V."/>
            <person name="Debuchy R."/>
            <person name="Gladieux P."/>
            <person name="Thoren M.H."/>
            <person name="Johannesson H."/>
        </authorList>
    </citation>
    <scope>NUCLEOTIDE SEQUENCE</scope>
    <source>
        <strain evidence="5">CBS 168.71</strain>
    </source>
</reference>
<dbReference type="GO" id="GO:0008622">
    <property type="term" value="C:epsilon DNA polymerase complex"/>
    <property type="evidence" value="ECO:0007669"/>
    <property type="project" value="InterPro"/>
</dbReference>
<dbReference type="SUPFAM" id="SSF56672">
    <property type="entry name" value="DNA/RNA polymerases"/>
    <property type="match status" value="1"/>
</dbReference>
<dbReference type="InterPro" id="IPR055191">
    <property type="entry name" value="POL2_thumb"/>
</dbReference>
<comment type="caution">
    <text evidence="5">The sequence shown here is derived from an EMBL/GenBank/DDBJ whole genome shotgun (WGS) entry which is preliminary data.</text>
</comment>
<evidence type="ECO:0000313" key="5">
    <source>
        <dbReference type="EMBL" id="KAK3290584.1"/>
    </source>
</evidence>
<dbReference type="GO" id="GO:0003677">
    <property type="term" value="F:DNA binding"/>
    <property type="evidence" value="ECO:0007669"/>
    <property type="project" value="UniProtKB-KW"/>
</dbReference>
<organism evidence="5 6">
    <name type="scientific">Chaetomium fimeti</name>
    <dbReference type="NCBI Taxonomy" id="1854472"/>
    <lineage>
        <taxon>Eukaryota</taxon>
        <taxon>Fungi</taxon>
        <taxon>Dikarya</taxon>
        <taxon>Ascomycota</taxon>
        <taxon>Pezizomycotina</taxon>
        <taxon>Sordariomycetes</taxon>
        <taxon>Sordariomycetidae</taxon>
        <taxon>Sordariales</taxon>
        <taxon>Chaetomiaceae</taxon>
        <taxon>Chaetomium</taxon>
    </lineage>
</organism>
<protein>
    <recommendedName>
        <fullName evidence="3">DNA polymerase epsilon catalytic subunit</fullName>
        <ecNumber evidence="3">2.7.7.7</ecNumber>
    </recommendedName>
</protein>
<comment type="function">
    <text evidence="3">DNA polymerase II participates in chromosomal DNA replication.</text>
</comment>
<evidence type="ECO:0000256" key="3">
    <source>
        <dbReference type="RuleBase" id="RU365029"/>
    </source>
</evidence>
<comment type="catalytic activity">
    <reaction evidence="3">
        <text>DNA(n) + a 2'-deoxyribonucleoside 5'-triphosphate = DNA(n+1) + diphosphate</text>
        <dbReference type="Rhea" id="RHEA:22508"/>
        <dbReference type="Rhea" id="RHEA-COMP:17339"/>
        <dbReference type="Rhea" id="RHEA-COMP:17340"/>
        <dbReference type="ChEBI" id="CHEBI:33019"/>
        <dbReference type="ChEBI" id="CHEBI:61560"/>
        <dbReference type="ChEBI" id="CHEBI:173112"/>
        <dbReference type="EC" id="2.7.7.7"/>
    </reaction>
</comment>
<dbReference type="GeneID" id="87839529"/>
<keyword evidence="6" id="KW-1185">Reference proteome</keyword>
<dbReference type="PANTHER" id="PTHR10670">
    <property type="entry name" value="DNA POLYMERASE EPSILON CATALYTIC SUBUNIT A"/>
    <property type="match status" value="1"/>
</dbReference>
<keyword evidence="2" id="KW-0496">Mitochondrion</keyword>
<gene>
    <name evidence="5" type="ORF">B0H64DRAFT_378395</name>
</gene>
<evidence type="ECO:0000313" key="6">
    <source>
        <dbReference type="Proteomes" id="UP001278766"/>
    </source>
</evidence>
<dbReference type="GO" id="GO:0003887">
    <property type="term" value="F:DNA-directed DNA polymerase activity"/>
    <property type="evidence" value="ECO:0007669"/>
    <property type="project" value="UniProtKB-KW"/>
</dbReference>
<name>A0AAE0LMX8_9PEZI</name>
<evidence type="ECO:0000259" key="4">
    <source>
        <dbReference type="Pfam" id="PF22634"/>
    </source>
</evidence>
<dbReference type="GO" id="GO:0008310">
    <property type="term" value="F:single-stranded DNA 3'-5' DNA exonuclease activity"/>
    <property type="evidence" value="ECO:0007669"/>
    <property type="project" value="TreeGrafter"/>
</dbReference>
<dbReference type="Proteomes" id="UP001278766">
    <property type="component" value="Unassembled WGS sequence"/>
</dbReference>
<dbReference type="GO" id="GO:0005739">
    <property type="term" value="C:mitochondrion"/>
    <property type="evidence" value="ECO:0007669"/>
    <property type="project" value="UniProtKB-SubCell"/>
</dbReference>
<dbReference type="GO" id="GO:0008270">
    <property type="term" value="F:zinc ion binding"/>
    <property type="evidence" value="ECO:0007669"/>
    <property type="project" value="UniProtKB-KW"/>
</dbReference>
<keyword evidence="3" id="KW-0408">Iron</keyword>
<dbReference type="EC" id="2.7.7.7" evidence="3"/>
<dbReference type="GO" id="GO:0006272">
    <property type="term" value="P:leading strand elongation"/>
    <property type="evidence" value="ECO:0007669"/>
    <property type="project" value="TreeGrafter"/>
</dbReference>
<accession>A0AAE0LMX8</accession>
<dbReference type="InterPro" id="IPR043502">
    <property type="entry name" value="DNA/RNA_pol_sf"/>
</dbReference>
<keyword evidence="3" id="KW-0548">Nucleotidyltransferase</keyword>
<keyword evidence="3" id="KW-0808">Transferase</keyword>
<dbReference type="InterPro" id="IPR029703">
    <property type="entry name" value="POL2"/>
</dbReference>
<evidence type="ECO:0000256" key="2">
    <source>
        <dbReference type="ARBA" id="ARBA00023128"/>
    </source>
</evidence>
<dbReference type="RefSeq" id="XP_062654098.1">
    <property type="nucleotide sequence ID" value="XM_062802581.1"/>
</dbReference>